<evidence type="ECO:0000256" key="1">
    <source>
        <dbReference type="SAM" id="MobiDB-lite"/>
    </source>
</evidence>
<dbReference type="EMBL" id="BMML01000002">
    <property type="protein sequence ID" value="GGM93992.1"/>
    <property type="molecule type" value="Genomic_DNA"/>
</dbReference>
<evidence type="ECO:0000313" key="3">
    <source>
        <dbReference type="Proteomes" id="UP000653411"/>
    </source>
</evidence>
<evidence type="ECO:0000313" key="2">
    <source>
        <dbReference type="EMBL" id="GGM93992.1"/>
    </source>
</evidence>
<accession>A0A917X839</accession>
<comment type="caution">
    <text evidence="2">The sequence shown here is derived from an EMBL/GenBank/DDBJ whole genome shotgun (WGS) entry which is preliminary data.</text>
</comment>
<gene>
    <name evidence="2" type="ORF">GCM10011578_012780</name>
</gene>
<dbReference type="Proteomes" id="UP000653411">
    <property type="component" value="Unassembled WGS sequence"/>
</dbReference>
<sequence length="144" mass="14967">MTFAFALSGIHLPFFSCWSTSGQPTLSPWVRPVKVTESPTWIEVVLALTEIEGMVDGLGFGWGLAVMVGDGAGLASVATAPAVPADSRATESAPAARAREIWRWVVCMDVLLSSDGGTRQGLAGSRPAATRAVPGAGGRRLSAR</sequence>
<name>A0A917X839_9ACTN</name>
<reference evidence="2" key="2">
    <citation type="submission" date="2020-09" db="EMBL/GenBank/DDBJ databases">
        <authorList>
            <person name="Sun Q."/>
            <person name="Zhou Y."/>
        </authorList>
    </citation>
    <scope>NUCLEOTIDE SEQUENCE</scope>
    <source>
        <strain evidence="2">CGMCC 4.7110</strain>
    </source>
</reference>
<proteinExistence type="predicted"/>
<feature type="region of interest" description="Disordered" evidence="1">
    <location>
        <begin position="119"/>
        <end position="144"/>
    </location>
</feature>
<reference evidence="2" key="1">
    <citation type="journal article" date="2014" name="Int. J. Syst. Evol. Microbiol.">
        <title>Complete genome sequence of Corynebacterium casei LMG S-19264T (=DSM 44701T), isolated from a smear-ripened cheese.</title>
        <authorList>
            <consortium name="US DOE Joint Genome Institute (JGI-PGF)"/>
            <person name="Walter F."/>
            <person name="Albersmeier A."/>
            <person name="Kalinowski J."/>
            <person name="Ruckert C."/>
        </authorList>
    </citation>
    <scope>NUCLEOTIDE SEQUENCE</scope>
    <source>
        <strain evidence="2">CGMCC 4.7110</strain>
    </source>
</reference>
<protein>
    <submittedName>
        <fullName evidence="2">Uncharacterized protein</fullName>
    </submittedName>
</protein>
<dbReference type="AlphaFoldDB" id="A0A917X839"/>
<keyword evidence="3" id="KW-1185">Reference proteome</keyword>
<organism evidence="2 3">
    <name type="scientific">Streptomyces fuscichromogenes</name>
    <dbReference type="NCBI Taxonomy" id="1324013"/>
    <lineage>
        <taxon>Bacteria</taxon>
        <taxon>Bacillati</taxon>
        <taxon>Actinomycetota</taxon>
        <taxon>Actinomycetes</taxon>
        <taxon>Kitasatosporales</taxon>
        <taxon>Streptomycetaceae</taxon>
        <taxon>Streptomyces</taxon>
    </lineage>
</organism>